<evidence type="ECO:0000313" key="1">
    <source>
        <dbReference type="EMBL" id="KAI0051645.1"/>
    </source>
</evidence>
<sequence>MSPPEKHLIGSVFERNVGSPASAPSDHFNPGAKTGFPAVQHRSQSAFARNRESTAKLPSLPDRPSEPPSLASSSVTERSIDSHVPADGWRRQVSIDNERRVASMSAEERAKEKAEIEEQFGGGIGDLLMRVRAAREAREAREQQPVVGLELGAGEAAPKPEAPKPEQIDTVVAGGPSSTPMIRTVNPRSPPPSPSPILSSSTRPSSPARASKKLRFADVTPQDVHVYQSAPPSPRKKALALPAPTEGDSATSLGSWKPASSMARDAEDAGMSTPSSSTTLFPAAQPPVPPLIKGMRSNVPGWETQDAGTPEAIRQRWFPNAPVDDPNLEWMDSLRSSDTTSSNALRFDLKGNPVPTDLSATLPTHLGLHHHAEGSHAGYTLDDIFLLTRSTVPAQRATMLSVLARIARRLGRTKRGSSGNGEAIPELAGSEEELRKRILGASVEGMGEKGNVGAQAVAALWECIVGWDEELAAVDGVELQSEQPSEIPSDENTAGSLKRDAITSLPMGFVLPQIADIFLAAAMPHHSLLQLLDVLHRIAKHTNDLATSIATTPSLIANIFRLFILTSIPPRPDTPEPSPLAIRLLTTIALSSRTATTALLDPADALLRYITVDPSSLPYPVSLWTPLLTCTLDFYTALASYGLYTHIATTASQHIARLSSYILSPECDSRPLLVAYARLLEAWIVCAIDPHQTSPEHDILWSQVVAWSWTHALVELSTKLTNHETDWPVWAAVWNAQAAWLEGSRVNGTKGGEQERLAVIEWLRPGFNRGKEKEIFLGALTGFQQTLDTHAEGIDTYNAYPVLHKLASSTATVSSTIRLWLACFPTTTEEPASEPPFDLPLSLLHTVFATVASHPYPQSIYKTSTSSYVHVFHRPLATAMASYLRLSRRVPTTTDDLWLAQAGVTLIRLMPGDEDTAQSVIESIIIDVLGERFFSTRGWKVPGLIWERGGFRVIAPFLTSLRSREDSCIGAFIPTPRSIQQATTQRLPPAWLVRRRDHGSALPYACDWTTHPLDHLLRSGTSHIWQKLPRDWDANETEVVRATFLLTLAMRTVLRSHGLGSSTIKLSEVVLACMKVFMLEHGQIQGAPGETIATGSEEVFRDSVVSSFMEDLVAPCMLGASLDGLSALPAPVPSAAVVEDGIEVAAERFLGSGTPFYQFYSDFVALYDAISFGHPLFGSLLLPPTSHRYAVDYRKLLYHDTAHALPTVRTPTDRVVGNSVGEYLWPVETDAQVVGAYIGVLVGGRSRAPVDGFVRLVIVHHLAASIWPDLRADEAKADERARKLLTAVLGQGRFEDIRDVATYWQRRDGRVVLPPDSYKLDEARGKERLDWVRKWADERLLERISGLLVPRHF</sequence>
<organism evidence="1 2">
    <name type="scientific">Auriscalpium vulgare</name>
    <dbReference type="NCBI Taxonomy" id="40419"/>
    <lineage>
        <taxon>Eukaryota</taxon>
        <taxon>Fungi</taxon>
        <taxon>Dikarya</taxon>
        <taxon>Basidiomycota</taxon>
        <taxon>Agaricomycotina</taxon>
        <taxon>Agaricomycetes</taxon>
        <taxon>Russulales</taxon>
        <taxon>Auriscalpiaceae</taxon>
        <taxon>Auriscalpium</taxon>
    </lineage>
</organism>
<accession>A0ACB8S6W4</accession>
<proteinExistence type="predicted"/>
<name>A0ACB8S6W4_9AGAM</name>
<dbReference type="Proteomes" id="UP000814033">
    <property type="component" value="Unassembled WGS sequence"/>
</dbReference>
<dbReference type="EMBL" id="MU275850">
    <property type="protein sequence ID" value="KAI0051645.1"/>
    <property type="molecule type" value="Genomic_DNA"/>
</dbReference>
<gene>
    <name evidence="1" type="ORF">FA95DRAFT_1675680</name>
</gene>
<evidence type="ECO:0000313" key="2">
    <source>
        <dbReference type="Proteomes" id="UP000814033"/>
    </source>
</evidence>
<protein>
    <submittedName>
        <fullName evidence="1">Uncharacterized protein</fullName>
    </submittedName>
</protein>
<keyword evidence="2" id="KW-1185">Reference proteome</keyword>
<reference evidence="1" key="1">
    <citation type="submission" date="2021-02" db="EMBL/GenBank/DDBJ databases">
        <authorList>
            <consortium name="DOE Joint Genome Institute"/>
            <person name="Ahrendt S."/>
            <person name="Looney B.P."/>
            <person name="Miyauchi S."/>
            <person name="Morin E."/>
            <person name="Drula E."/>
            <person name="Courty P.E."/>
            <person name="Chicoki N."/>
            <person name="Fauchery L."/>
            <person name="Kohler A."/>
            <person name="Kuo A."/>
            <person name="Labutti K."/>
            <person name="Pangilinan J."/>
            <person name="Lipzen A."/>
            <person name="Riley R."/>
            <person name="Andreopoulos W."/>
            <person name="He G."/>
            <person name="Johnson J."/>
            <person name="Barry K.W."/>
            <person name="Grigoriev I.V."/>
            <person name="Nagy L."/>
            <person name="Hibbett D."/>
            <person name="Henrissat B."/>
            <person name="Matheny P.B."/>
            <person name="Labbe J."/>
            <person name="Martin F."/>
        </authorList>
    </citation>
    <scope>NUCLEOTIDE SEQUENCE</scope>
    <source>
        <strain evidence="1">FP105234-sp</strain>
    </source>
</reference>
<reference evidence="1" key="2">
    <citation type="journal article" date="2022" name="New Phytol.">
        <title>Evolutionary transition to the ectomycorrhizal habit in the genomes of a hyperdiverse lineage of mushroom-forming fungi.</title>
        <authorList>
            <person name="Looney B."/>
            <person name="Miyauchi S."/>
            <person name="Morin E."/>
            <person name="Drula E."/>
            <person name="Courty P.E."/>
            <person name="Kohler A."/>
            <person name="Kuo A."/>
            <person name="LaButti K."/>
            <person name="Pangilinan J."/>
            <person name="Lipzen A."/>
            <person name="Riley R."/>
            <person name="Andreopoulos W."/>
            <person name="He G."/>
            <person name="Johnson J."/>
            <person name="Nolan M."/>
            <person name="Tritt A."/>
            <person name="Barry K.W."/>
            <person name="Grigoriev I.V."/>
            <person name="Nagy L.G."/>
            <person name="Hibbett D."/>
            <person name="Henrissat B."/>
            <person name="Matheny P.B."/>
            <person name="Labbe J."/>
            <person name="Martin F.M."/>
        </authorList>
    </citation>
    <scope>NUCLEOTIDE SEQUENCE</scope>
    <source>
        <strain evidence="1">FP105234-sp</strain>
    </source>
</reference>
<comment type="caution">
    <text evidence="1">The sequence shown here is derived from an EMBL/GenBank/DDBJ whole genome shotgun (WGS) entry which is preliminary data.</text>
</comment>